<keyword evidence="7 8" id="KW-0539">Nucleus</keyword>
<dbReference type="GO" id="GO:0030334">
    <property type="term" value="P:regulation of cell migration"/>
    <property type="evidence" value="ECO:0007669"/>
    <property type="project" value="EnsemblMetazoa"/>
</dbReference>
<dbReference type="InterPro" id="IPR017970">
    <property type="entry name" value="Homeobox_CS"/>
</dbReference>
<evidence type="ECO:0000256" key="8">
    <source>
        <dbReference type="PROSITE-ProRule" id="PRU00108"/>
    </source>
</evidence>
<feature type="compositionally biased region" description="Polar residues" evidence="10">
    <location>
        <begin position="14"/>
        <end position="26"/>
    </location>
</feature>
<dbReference type="Proteomes" id="UP000035682">
    <property type="component" value="Unplaced"/>
</dbReference>
<evidence type="ECO:0000256" key="10">
    <source>
        <dbReference type="SAM" id="MobiDB-lite"/>
    </source>
</evidence>
<dbReference type="SMART" id="SM00389">
    <property type="entry name" value="HOX"/>
    <property type="match status" value="1"/>
</dbReference>
<keyword evidence="4 8" id="KW-0238">DNA-binding</keyword>
<dbReference type="PRINTS" id="PR00024">
    <property type="entry name" value="HOMEOBOX"/>
</dbReference>
<dbReference type="InterPro" id="IPR050296">
    <property type="entry name" value="Antp_homeobox"/>
</dbReference>
<dbReference type="GO" id="GO:0000981">
    <property type="term" value="F:DNA-binding transcription factor activity, RNA polymerase II-specific"/>
    <property type="evidence" value="ECO:0007669"/>
    <property type="project" value="InterPro"/>
</dbReference>
<dbReference type="GO" id="GO:0090575">
    <property type="term" value="C:RNA polymerase II transcription regulator complex"/>
    <property type="evidence" value="ECO:0007669"/>
    <property type="project" value="EnsemblMetazoa"/>
</dbReference>
<evidence type="ECO:0000256" key="5">
    <source>
        <dbReference type="ARBA" id="ARBA00023155"/>
    </source>
</evidence>
<sequence>MMYQHQPHPHPHQLSQNTENTSPSTTTWNPAIVAAAAAVNIASSSSGNMTNDEIRDNTGNSSSISSPYWNSSGMNNNSGINTTSTNHNNTSSNNNLMNNSSLSNVMDPMKTFYDPSNFLYSQNYMKNVFGAAAVQWASDAASNATAFQGYNHNFGSSTSQHNPFSSSLGIDTCSSSQQLSNQPVFPWMKMNVVGSKGNENKRTRQTYSRNQTLELEKEFHFNKYLTRKRRQEISESLALTERQVKIWFQNRRMKHKKESKGDGCNGNDSGEEDSGNE</sequence>
<evidence type="ECO:0000256" key="4">
    <source>
        <dbReference type="ARBA" id="ARBA00023125"/>
    </source>
</evidence>
<dbReference type="GeneID" id="36377372"/>
<keyword evidence="13" id="KW-1185">Reference proteome</keyword>
<dbReference type="FunFam" id="1.10.10.60:FF:000398">
    <property type="entry name" value="Homeobox protein lin-39"/>
    <property type="match status" value="1"/>
</dbReference>
<evidence type="ECO:0000313" key="14">
    <source>
        <dbReference type="WBParaSite" id="SRAE_1000326000.1"/>
    </source>
</evidence>
<dbReference type="PROSITE" id="PS00032">
    <property type="entry name" value="ANTENNAPEDIA"/>
    <property type="match status" value="1"/>
</dbReference>
<organism evidence="12">
    <name type="scientific">Strongyloides ratti</name>
    <name type="common">Parasitic roundworm</name>
    <dbReference type="NCBI Taxonomy" id="34506"/>
    <lineage>
        <taxon>Eukaryota</taxon>
        <taxon>Metazoa</taxon>
        <taxon>Ecdysozoa</taxon>
        <taxon>Nematoda</taxon>
        <taxon>Chromadorea</taxon>
        <taxon>Rhabditida</taxon>
        <taxon>Tylenchina</taxon>
        <taxon>Panagrolaimomorpha</taxon>
        <taxon>Strongyloidoidea</taxon>
        <taxon>Strongyloididae</taxon>
        <taxon>Strongyloides</taxon>
    </lineage>
</organism>
<dbReference type="GO" id="GO:0000978">
    <property type="term" value="F:RNA polymerase II cis-regulatory region sequence-specific DNA binding"/>
    <property type="evidence" value="ECO:0007669"/>
    <property type="project" value="TreeGrafter"/>
</dbReference>
<dbReference type="GO" id="GO:0048337">
    <property type="term" value="P:positive regulation of mesodermal cell fate specification"/>
    <property type="evidence" value="ECO:0007669"/>
    <property type="project" value="EnsemblMetazoa"/>
</dbReference>
<dbReference type="CDD" id="cd00086">
    <property type="entry name" value="homeodomain"/>
    <property type="match status" value="1"/>
</dbReference>
<dbReference type="Gene3D" id="1.10.10.60">
    <property type="entry name" value="Homeodomain-like"/>
    <property type="match status" value="1"/>
</dbReference>
<evidence type="ECO:0000313" key="15">
    <source>
        <dbReference type="WormBase" id="SRAE_1000326000"/>
    </source>
</evidence>
<dbReference type="PANTHER" id="PTHR45659:SF4">
    <property type="entry name" value="HOMEOBOX PROTEIN ABDOMINAL-A"/>
    <property type="match status" value="1"/>
</dbReference>
<dbReference type="PROSITE" id="PS00027">
    <property type="entry name" value="HOMEOBOX_1"/>
    <property type="match status" value="1"/>
</dbReference>
<dbReference type="SUPFAM" id="SSF46689">
    <property type="entry name" value="Homeodomain-like"/>
    <property type="match status" value="1"/>
</dbReference>
<keyword evidence="3" id="KW-0805">Transcription regulation</keyword>
<dbReference type="GO" id="GO:0000122">
    <property type="term" value="P:negative regulation of transcription by RNA polymerase II"/>
    <property type="evidence" value="ECO:0007669"/>
    <property type="project" value="EnsemblMetazoa"/>
</dbReference>
<dbReference type="InterPro" id="IPR009057">
    <property type="entry name" value="Homeodomain-like_sf"/>
</dbReference>
<evidence type="ECO:0000256" key="1">
    <source>
        <dbReference type="ARBA" id="ARBA00004123"/>
    </source>
</evidence>
<keyword evidence="5 8" id="KW-0371">Homeobox</keyword>
<comment type="subcellular location">
    <subcellularLocation>
        <location evidence="1 8 9">Nucleus</location>
    </subcellularLocation>
</comment>
<dbReference type="RefSeq" id="XP_024504208.1">
    <property type="nucleotide sequence ID" value="XM_024650430.1"/>
</dbReference>
<feature type="domain" description="Homeobox" evidence="11">
    <location>
        <begin position="198"/>
        <end position="258"/>
    </location>
</feature>
<dbReference type="PROSITE" id="PS50071">
    <property type="entry name" value="HOMEOBOX_2"/>
    <property type="match status" value="1"/>
</dbReference>
<dbReference type="GO" id="GO:0009952">
    <property type="term" value="P:anterior/posterior pattern specification"/>
    <property type="evidence" value="ECO:0007669"/>
    <property type="project" value="EnsemblMetazoa"/>
</dbReference>
<dbReference type="PANTHER" id="PTHR45659">
    <property type="entry name" value="HOMEOBOX PROTEIN HOX"/>
    <property type="match status" value="1"/>
</dbReference>
<evidence type="ECO:0000256" key="9">
    <source>
        <dbReference type="RuleBase" id="RU000682"/>
    </source>
</evidence>
<dbReference type="GO" id="GO:0045944">
    <property type="term" value="P:positive regulation of transcription by RNA polymerase II"/>
    <property type="evidence" value="ECO:0007669"/>
    <property type="project" value="EnsemblMetazoa"/>
</dbReference>
<feature type="DNA-binding region" description="Homeobox" evidence="8">
    <location>
        <begin position="200"/>
        <end position="259"/>
    </location>
</feature>
<evidence type="ECO:0000313" key="13">
    <source>
        <dbReference type="Proteomes" id="UP000035682"/>
    </source>
</evidence>
<feature type="region of interest" description="Disordered" evidence="10">
    <location>
        <begin position="250"/>
        <end position="277"/>
    </location>
</feature>
<accession>A0A090L5K2</accession>
<dbReference type="GO" id="GO:0050679">
    <property type="term" value="P:positive regulation of epithelial cell proliferation"/>
    <property type="evidence" value="ECO:0007669"/>
    <property type="project" value="EnsemblMetazoa"/>
</dbReference>
<name>A0A090L5K2_STRRB</name>
<evidence type="ECO:0000256" key="2">
    <source>
        <dbReference type="ARBA" id="ARBA00022473"/>
    </source>
</evidence>
<dbReference type="WBParaSite" id="SRAE_1000326000.1">
    <property type="protein sequence ID" value="SRAE_1000326000.1"/>
    <property type="gene ID" value="WBGene00259877"/>
</dbReference>
<feature type="compositionally biased region" description="Low complexity" evidence="10">
    <location>
        <begin position="61"/>
        <end position="91"/>
    </location>
</feature>
<reference evidence="14" key="2">
    <citation type="submission" date="2020-12" db="UniProtKB">
        <authorList>
            <consortium name="WormBaseParasite"/>
        </authorList>
    </citation>
    <scope>IDENTIFICATION</scope>
</reference>
<feature type="region of interest" description="Disordered" evidence="10">
    <location>
        <begin position="45"/>
        <end position="91"/>
    </location>
</feature>
<dbReference type="OrthoDB" id="6159439at2759"/>
<protein>
    <submittedName>
        <fullName evidence="12 14">Homeotic protein antennapedia</fullName>
    </submittedName>
</protein>
<dbReference type="InterPro" id="IPR001356">
    <property type="entry name" value="HD"/>
</dbReference>
<evidence type="ECO:0000313" key="12">
    <source>
        <dbReference type="EMBL" id="CEF65007.1"/>
    </source>
</evidence>
<keyword evidence="2" id="KW-0217">Developmental protein</keyword>
<proteinExistence type="predicted"/>
<evidence type="ECO:0000259" key="11">
    <source>
        <dbReference type="PROSITE" id="PS50071"/>
    </source>
</evidence>
<evidence type="ECO:0000256" key="7">
    <source>
        <dbReference type="ARBA" id="ARBA00023242"/>
    </source>
</evidence>
<keyword evidence="6" id="KW-0804">Transcription</keyword>
<reference evidence="12 13" key="1">
    <citation type="submission" date="2014-09" db="EMBL/GenBank/DDBJ databases">
        <authorList>
            <person name="Martin A.A."/>
        </authorList>
    </citation>
    <scope>NUCLEOTIDE SEQUENCE</scope>
    <source>
        <strain evidence="13">ED321</strain>
        <strain evidence="12">ED321 Heterogonic</strain>
    </source>
</reference>
<dbReference type="AlphaFoldDB" id="A0A090L5K2"/>
<dbReference type="InterPro" id="IPR020479">
    <property type="entry name" value="HD_metazoa"/>
</dbReference>
<dbReference type="Pfam" id="PF00046">
    <property type="entry name" value="Homeodomain"/>
    <property type="match status" value="1"/>
</dbReference>
<dbReference type="GO" id="GO:0090597">
    <property type="term" value="P:nematode male tail mating organ morphogenesis"/>
    <property type="evidence" value="ECO:0007669"/>
    <property type="project" value="EnsemblMetazoa"/>
</dbReference>
<feature type="region of interest" description="Disordered" evidence="10">
    <location>
        <begin position="1"/>
        <end position="26"/>
    </location>
</feature>
<dbReference type="WormBase" id="SRAE_1000326000">
    <property type="protein sequence ID" value="SRP03502"/>
    <property type="gene ID" value="WBGene00259877"/>
</dbReference>
<evidence type="ECO:0000256" key="6">
    <source>
        <dbReference type="ARBA" id="ARBA00023163"/>
    </source>
</evidence>
<dbReference type="STRING" id="34506.A0A090L5K2"/>
<evidence type="ECO:0000256" key="3">
    <source>
        <dbReference type="ARBA" id="ARBA00023015"/>
    </source>
</evidence>
<dbReference type="EMBL" id="LN609528">
    <property type="protein sequence ID" value="CEF65007.1"/>
    <property type="molecule type" value="Genomic_DNA"/>
</dbReference>
<gene>
    <name evidence="12 14 15" type="ORF">SRAE_1000326000</name>
</gene>
<dbReference type="CTD" id="36377372"/>
<dbReference type="GO" id="GO:0097402">
    <property type="term" value="P:neuroblast migration"/>
    <property type="evidence" value="ECO:0007669"/>
    <property type="project" value="EnsemblMetazoa"/>
</dbReference>
<dbReference type="InterPro" id="IPR001827">
    <property type="entry name" value="Homeobox_Antennapedia_CS"/>
</dbReference>